<evidence type="ECO:0000313" key="1">
    <source>
        <dbReference type="EMBL" id="KAH7919881.1"/>
    </source>
</evidence>
<comment type="caution">
    <text evidence="1">The sequence shown here is derived from an EMBL/GenBank/DDBJ whole genome shotgun (WGS) entry which is preliminary data.</text>
</comment>
<keyword evidence="2" id="KW-1185">Reference proteome</keyword>
<sequence length="238" mass="25235">MPMRCGGGSAKRNVGRNVEAKGVGRDHEVGPTDTSSSHAIPGSSTINIAGTKQDLGKGETDDHKYKEVEMPEWAEVTTLKATKAFAQKVSYPVLIHPSYVLSGAAMEVVYDESALEYNLSAAASTSPLHPVHVENAGVHFGDATLVLPPFSLTPQDMSRLGVIAEKVAAAFDISGPYNMQIIKKPAEGPEDEAQIKVIECNLRASQSFPFVSKVLGHNFIDTATAAIVGQGVPSSLTF</sequence>
<gene>
    <name evidence="1" type="ORF">BV22DRAFT_1050762</name>
</gene>
<proteinExistence type="predicted"/>
<evidence type="ECO:0000313" key="2">
    <source>
        <dbReference type="Proteomes" id="UP000790709"/>
    </source>
</evidence>
<dbReference type="EMBL" id="MU266622">
    <property type="protein sequence ID" value="KAH7919881.1"/>
    <property type="molecule type" value="Genomic_DNA"/>
</dbReference>
<dbReference type="Proteomes" id="UP000790709">
    <property type="component" value="Unassembled WGS sequence"/>
</dbReference>
<protein>
    <submittedName>
        <fullName evidence="1">Glutathione synthetase ATP-binding domain-like protein</fullName>
    </submittedName>
</protein>
<reference evidence="1" key="1">
    <citation type="journal article" date="2021" name="New Phytol.">
        <title>Evolutionary innovations through gain and loss of genes in the ectomycorrhizal Boletales.</title>
        <authorList>
            <person name="Wu G."/>
            <person name="Miyauchi S."/>
            <person name="Morin E."/>
            <person name="Kuo A."/>
            <person name="Drula E."/>
            <person name="Varga T."/>
            <person name="Kohler A."/>
            <person name="Feng B."/>
            <person name="Cao Y."/>
            <person name="Lipzen A."/>
            <person name="Daum C."/>
            <person name="Hundley H."/>
            <person name="Pangilinan J."/>
            <person name="Johnson J."/>
            <person name="Barry K."/>
            <person name="LaButti K."/>
            <person name="Ng V."/>
            <person name="Ahrendt S."/>
            <person name="Min B."/>
            <person name="Choi I.G."/>
            <person name="Park H."/>
            <person name="Plett J.M."/>
            <person name="Magnuson J."/>
            <person name="Spatafora J.W."/>
            <person name="Nagy L.G."/>
            <person name="Henrissat B."/>
            <person name="Grigoriev I.V."/>
            <person name="Yang Z.L."/>
            <person name="Xu J."/>
            <person name="Martin F.M."/>
        </authorList>
    </citation>
    <scope>NUCLEOTIDE SEQUENCE</scope>
    <source>
        <strain evidence="1">KUC20120723A-06</strain>
    </source>
</reference>
<name>A0ACB8B241_9AGAM</name>
<accession>A0ACB8B241</accession>
<organism evidence="1 2">
    <name type="scientific">Leucogyrophana mollusca</name>
    <dbReference type="NCBI Taxonomy" id="85980"/>
    <lineage>
        <taxon>Eukaryota</taxon>
        <taxon>Fungi</taxon>
        <taxon>Dikarya</taxon>
        <taxon>Basidiomycota</taxon>
        <taxon>Agaricomycotina</taxon>
        <taxon>Agaricomycetes</taxon>
        <taxon>Agaricomycetidae</taxon>
        <taxon>Boletales</taxon>
        <taxon>Boletales incertae sedis</taxon>
        <taxon>Leucogyrophana</taxon>
    </lineage>
</organism>